<dbReference type="InterPro" id="IPR014031">
    <property type="entry name" value="Ketoacyl_synth_C"/>
</dbReference>
<dbReference type="Pfam" id="PF02801">
    <property type="entry name" value="Ketoacyl-synt_C"/>
    <property type="match status" value="1"/>
</dbReference>
<dbReference type="InterPro" id="IPR036736">
    <property type="entry name" value="ACP-like_sf"/>
</dbReference>
<dbReference type="SMART" id="SM00822">
    <property type="entry name" value="PKS_KR"/>
    <property type="match status" value="1"/>
</dbReference>
<accession>A0A2D2DN05</accession>
<keyword evidence="3" id="KW-0808">Transferase</keyword>
<protein>
    <submittedName>
        <fullName evidence="6">Polyketide synthase</fullName>
    </submittedName>
</protein>
<evidence type="ECO:0000313" key="7">
    <source>
        <dbReference type="Proteomes" id="UP000229897"/>
    </source>
</evidence>
<dbReference type="InterPro" id="IPR001242">
    <property type="entry name" value="Condensation_dom"/>
</dbReference>
<dbReference type="GO" id="GO:0005737">
    <property type="term" value="C:cytoplasm"/>
    <property type="evidence" value="ECO:0007669"/>
    <property type="project" value="TreeGrafter"/>
</dbReference>
<feature type="domain" description="Ketosynthase family 3 (KS3)" evidence="5">
    <location>
        <begin position="8"/>
        <end position="439"/>
    </location>
</feature>
<keyword evidence="2" id="KW-0597">Phosphoprotein</keyword>
<evidence type="ECO:0000256" key="3">
    <source>
        <dbReference type="ARBA" id="ARBA00022679"/>
    </source>
</evidence>
<dbReference type="RefSeq" id="WP_099877113.1">
    <property type="nucleotide sequence ID" value="NZ_CP024608.1"/>
</dbReference>
<dbReference type="GO" id="GO:0071770">
    <property type="term" value="P:DIM/DIP cell wall layer assembly"/>
    <property type="evidence" value="ECO:0007669"/>
    <property type="project" value="TreeGrafter"/>
</dbReference>
<dbReference type="PROSITE" id="PS50075">
    <property type="entry name" value="CARRIER"/>
    <property type="match status" value="1"/>
</dbReference>
<dbReference type="EMBL" id="CP024608">
    <property type="protein sequence ID" value="ATQ76364.1"/>
    <property type="molecule type" value="Genomic_DNA"/>
</dbReference>
<dbReference type="InterPro" id="IPR036291">
    <property type="entry name" value="NAD(P)-bd_dom_sf"/>
</dbReference>
<dbReference type="Pfam" id="PF16197">
    <property type="entry name" value="KAsynt_C_assoc"/>
    <property type="match status" value="1"/>
</dbReference>
<dbReference type="Gene3D" id="3.40.47.10">
    <property type="match status" value="1"/>
</dbReference>
<keyword evidence="1" id="KW-0596">Phosphopantetheine</keyword>
<dbReference type="KEGG" id="mass:CR152_18895"/>
<dbReference type="CDD" id="cd00833">
    <property type="entry name" value="PKS"/>
    <property type="match status" value="1"/>
</dbReference>
<dbReference type="SUPFAM" id="SSF47336">
    <property type="entry name" value="ACP-like"/>
    <property type="match status" value="1"/>
</dbReference>
<dbReference type="Gene3D" id="3.30.559.10">
    <property type="entry name" value="Chloramphenicol acetyltransferase-like domain"/>
    <property type="match status" value="1"/>
</dbReference>
<dbReference type="InterPro" id="IPR057326">
    <property type="entry name" value="KR_dom"/>
</dbReference>
<dbReference type="InterPro" id="IPR032821">
    <property type="entry name" value="PKS_assoc"/>
</dbReference>
<dbReference type="GO" id="GO:0006633">
    <property type="term" value="P:fatty acid biosynthetic process"/>
    <property type="evidence" value="ECO:0007669"/>
    <property type="project" value="InterPro"/>
</dbReference>
<dbReference type="Pfam" id="PF08659">
    <property type="entry name" value="KR"/>
    <property type="match status" value="1"/>
</dbReference>
<dbReference type="InterPro" id="IPR016039">
    <property type="entry name" value="Thiolase-like"/>
</dbReference>
<dbReference type="SUPFAM" id="SSF51735">
    <property type="entry name" value="NAD(P)-binding Rossmann-fold domains"/>
    <property type="match status" value="1"/>
</dbReference>
<dbReference type="SMART" id="SM00825">
    <property type="entry name" value="PKS_KS"/>
    <property type="match status" value="1"/>
</dbReference>
<sequence length="1654" mass="178040">MSAVIREDLDIAVIGLAGRFPGAENCQAFWRNLLTGVDSVSRFSEEELLAAGHDPDKIRNKNFVPVNGVLQGAEYFDAEFFGYSQAEAAVMDPQTRLMLECVWHALENAGVDPDRRGRNIGLFLGARSTVQWTMQAMLSGQVDNVGGFLASQLSNKDAMSTLISWKLGLQGPSFTMQTACSTSLVSIHQAVQSLLNGECEFAVAGGVSLLLPQQNGHTYQDGMLFSRDGKTRAFDAEASGSVFGSGLGAVVLRRAGDAIADGDSIWAILKSSAINNDGARKVGYTAPSVKGQADVIRSALGLAEVEAADLDVIECHGTATALGDSIEFMALQEVFNANGVADAVTPNRCALGAVKGNIGHLDAAAGVAGFIKMVMALRYGVIPPTLHFQRPNPQLEFERSPFYINTCAQPWTGRAGKPRQGGVSSFGIGGTNAHVVLQQYLPANEQGPAATSAAPALRLFPFSARNPAALTRLLETMAQWLVTQDVLDLQALAHTLARRRSLPCRLLLAADSRSALLQEIKRYLAQDEGGNALAFLRPALESSSSDKLEAVAGWLGGKQRDLPASALEEYVGPPLMDVPAYPFEREAHGASHISDKTWVQIANLLAAPEERNRSNNEAGLLLPFWRPVRVPAAATASAVRAVLLADSSLSTLADGLAGRQVETRSLDLRCPTALRSALSMLTADAQPDRPLVVALAFPAEAFLLADDSLHLLAELGKTLAMIDFSGFASTHLYLLAPQSRMTGEASSQARAVFTVAALKALALVAPQEIPGIRCAFLGIDDAGSTMTQAALAGLLRAPLPGPLKLTEEGLFVEDFRSPDAAENEVLDADRFVGKTFVITGAGGRMAKAMALVLARRFQARLALVSRQPADSPAMQELRDTLLAAGAAAVEVFPFGLTSAAEGVTLFAAIRERLGDIFAVIHAAGVTDGDSFSPLASLEAGHYQAQLGPKALAAQILAQVFDEVPVEYCFVTSSMSAFFGGIAHAPYAAANLFLDGWGQCRNRRPGGTRWVVVNWETVHFEERPQGDSHAWGANEVAFTGVAFPALFEKSLREYDGESQKIFSAGRFVGRLYAWGGRRAPAGARSQTAAAIKLKSRPSAVSAAYREPGTPMQRELAAIWSAILGVDGIGVDDHYMELGGDSLKTIVMAEKIYKKLGKRIAIQAFFAQPTIREVERQCLQAEQAPSRSVLPDIDPAAPIVASSDQERLYIHQSTFRDASYNMPVAFQCPTRYSAAAIAAAIRQVADRHLVLKCLFEHQDAKLMMLPQPDAEIDLSVAFAASTQAENLAHLEQFAAMPFDLRTALPIRAMLLESAGAGQPHQVLIVVHHIVCDAVSLSILAHDFQSLLEGAPLPPLEYNFAAYRHRQQVSESAKQARKDKAYWLANLLPLPKPLELPITQGAASSIEAGSHRGVTVVRPVPAAMSEAIRRLCDSQGISPFIFFLGAFGALMTKIGRTDAVLFGVPVTGRSQPEELSLVGYLVNMLAMKVEPDPDFPTADYLLDLQAQWEESMPYQRCALNDLLDTLRSDPYCQNRHGRHPLFDVVFGYLPFSLNGAAEAARDDGFSRLELAADTAKFDLLMEVSETSDSFDCLIQYREGLFSKAVIASTFDYFFILIEAVLADPDIELGHLLPSLNPQTTQAPPVMALEDVDKEFDF</sequence>
<name>A0A2D2DN05_9BURK</name>
<dbReference type="Gene3D" id="3.40.50.720">
    <property type="entry name" value="NAD(P)-binding Rossmann-like Domain"/>
    <property type="match status" value="1"/>
</dbReference>
<evidence type="ECO:0000256" key="2">
    <source>
        <dbReference type="ARBA" id="ARBA00022553"/>
    </source>
</evidence>
<evidence type="ECO:0000259" key="5">
    <source>
        <dbReference type="PROSITE" id="PS52004"/>
    </source>
</evidence>
<dbReference type="Gene3D" id="1.10.1240.100">
    <property type="match status" value="1"/>
</dbReference>
<dbReference type="InterPro" id="IPR050091">
    <property type="entry name" value="PKS_NRPS_Biosynth_Enz"/>
</dbReference>
<dbReference type="InterPro" id="IPR009081">
    <property type="entry name" value="PP-bd_ACP"/>
</dbReference>
<dbReference type="PROSITE" id="PS00606">
    <property type="entry name" value="KS3_1"/>
    <property type="match status" value="1"/>
</dbReference>
<gene>
    <name evidence="6" type="ORF">CR152_18895</name>
</gene>
<keyword evidence="7" id="KW-1185">Reference proteome</keyword>
<feature type="domain" description="Carrier" evidence="4">
    <location>
        <begin position="1105"/>
        <end position="1180"/>
    </location>
</feature>
<dbReference type="Pfam" id="PF00668">
    <property type="entry name" value="Condensation"/>
    <property type="match status" value="1"/>
</dbReference>
<dbReference type="PROSITE" id="PS52004">
    <property type="entry name" value="KS3_2"/>
    <property type="match status" value="1"/>
</dbReference>
<evidence type="ECO:0000259" key="4">
    <source>
        <dbReference type="PROSITE" id="PS50075"/>
    </source>
</evidence>
<dbReference type="InterPro" id="IPR014030">
    <property type="entry name" value="Ketoacyl_synth_N"/>
</dbReference>
<dbReference type="InterPro" id="IPR018201">
    <property type="entry name" value="Ketoacyl_synth_AS"/>
</dbReference>
<evidence type="ECO:0000313" key="6">
    <source>
        <dbReference type="EMBL" id="ATQ76364.1"/>
    </source>
</evidence>
<dbReference type="Proteomes" id="UP000229897">
    <property type="component" value="Chromosome"/>
</dbReference>
<dbReference type="SUPFAM" id="SSF53901">
    <property type="entry name" value="Thiolase-like"/>
    <property type="match status" value="1"/>
</dbReference>
<dbReference type="PANTHER" id="PTHR43775">
    <property type="entry name" value="FATTY ACID SYNTHASE"/>
    <property type="match status" value="1"/>
</dbReference>
<dbReference type="OrthoDB" id="9778690at2"/>
<dbReference type="GO" id="GO:0004315">
    <property type="term" value="F:3-oxoacyl-[acyl-carrier-protein] synthase activity"/>
    <property type="evidence" value="ECO:0007669"/>
    <property type="project" value="InterPro"/>
</dbReference>
<dbReference type="Pfam" id="PF00109">
    <property type="entry name" value="ketoacyl-synt"/>
    <property type="match status" value="1"/>
</dbReference>
<evidence type="ECO:0000256" key="1">
    <source>
        <dbReference type="ARBA" id="ARBA00022450"/>
    </source>
</evidence>
<reference evidence="6" key="1">
    <citation type="submission" date="2017-10" db="EMBL/GenBank/DDBJ databases">
        <title>Massilia psychrophilum sp. nov., a novel purple-pigmented bacterium isolated from Tianshan glacier, Xinjiang Municipality, China.</title>
        <authorList>
            <person name="Wang H."/>
        </authorList>
    </citation>
    <scope>NUCLEOTIDE SEQUENCE [LARGE SCALE GENOMIC DNA]</scope>
    <source>
        <strain evidence="6">B2</strain>
    </source>
</reference>
<dbReference type="Pfam" id="PF00550">
    <property type="entry name" value="PP-binding"/>
    <property type="match status" value="1"/>
</dbReference>
<dbReference type="PANTHER" id="PTHR43775:SF37">
    <property type="entry name" value="SI:DKEY-61P9.11"/>
    <property type="match status" value="1"/>
</dbReference>
<dbReference type="InterPro" id="IPR013968">
    <property type="entry name" value="PKS_KR"/>
</dbReference>
<dbReference type="InterPro" id="IPR023213">
    <property type="entry name" value="CAT-like_dom_sf"/>
</dbReference>
<dbReference type="GO" id="GO:0004312">
    <property type="term" value="F:fatty acid synthase activity"/>
    <property type="evidence" value="ECO:0007669"/>
    <property type="project" value="TreeGrafter"/>
</dbReference>
<proteinExistence type="predicted"/>
<dbReference type="GO" id="GO:0005886">
    <property type="term" value="C:plasma membrane"/>
    <property type="evidence" value="ECO:0007669"/>
    <property type="project" value="TreeGrafter"/>
</dbReference>
<dbReference type="Gene3D" id="3.30.559.30">
    <property type="entry name" value="Nonribosomal peptide synthetase, condensation domain"/>
    <property type="match status" value="1"/>
</dbReference>
<dbReference type="SUPFAM" id="SSF52777">
    <property type="entry name" value="CoA-dependent acyltransferases"/>
    <property type="match status" value="2"/>
</dbReference>
<dbReference type="Gene3D" id="1.10.1200.10">
    <property type="entry name" value="ACP-like"/>
    <property type="match status" value="1"/>
</dbReference>
<dbReference type="InterPro" id="IPR020841">
    <property type="entry name" value="PKS_Beta-ketoAc_synthase_dom"/>
</dbReference>
<organism evidence="6 7">
    <name type="scientific">Massilia violaceinigra</name>
    <dbReference type="NCBI Taxonomy" id="2045208"/>
    <lineage>
        <taxon>Bacteria</taxon>
        <taxon>Pseudomonadati</taxon>
        <taxon>Pseudomonadota</taxon>
        <taxon>Betaproteobacteria</taxon>
        <taxon>Burkholderiales</taxon>
        <taxon>Oxalobacteraceae</taxon>
        <taxon>Telluria group</taxon>
        <taxon>Massilia</taxon>
    </lineage>
</organism>